<reference evidence="2" key="3">
    <citation type="submission" date="2020-11" db="EMBL/GenBank/DDBJ databases">
        <authorList>
            <person name="Whitehead M."/>
        </authorList>
    </citation>
    <scope>NUCLEOTIDE SEQUENCE</scope>
    <source>
        <strain evidence="2">EGII</strain>
    </source>
</reference>
<dbReference type="AlphaFoldDB" id="W8BAH3"/>
<organism evidence="3">
    <name type="scientific">Ceratitis capitata</name>
    <name type="common">Mediterranean fruit fly</name>
    <name type="synonym">Tephritis capitata</name>
    <dbReference type="NCBI Taxonomy" id="7213"/>
    <lineage>
        <taxon>Eukaryota</taxon>
        <taxon>Metazoa</taxon>
        <taxon>Ecdysozoa</taxon>
        <taxon>Arthropoda</taxon>
        <taxon>Hexapoda</taxon>
        <taxon>Insecta</taxon>
        <taxon>Pterygota</taxon>
        <taxon>Neoptera</taxon>
        <taxon>Endopterygota</taxon>
        <taxon>Diptera</taxon>
        <taxon>Brachycera</taxon>
        <taxon>Muscomorpha</taxon>
        <taxon>Tephritoidea</taxon>
        <taxon>Tephritidae</taxon>
        <taxon>Ceratitis</taxon>
        <taxon>Ceratitis</taxon>
    </lineage>
</organism>
<dbReference type="EMBL" id="CAJHJT010000012">
    <property type="protein sequence ID" value="CAD6997917.1"/>
    <property type="molecule type" value="Genomic_DNA"/>
</dbReference>
<sequence length="148" mass="15327">MATTMQASAAATPNAAKHPQLKRIVYSKYRELLGSYNDKANAIIETLPAYMVREDRGFHCEPTNNAEVAAAKTIITLPATLNTATTKPVAQSNRQPITTTMKTAASPSPTTNGVAAAADTCTAAALLRQVAAAAAAAAAAQGERVSEL</sequence>
<gene>
    <name evidence="2" type="ORF">CCAP1982_LOCUS6535</name>
</gene>
<feature type="region of interest" description="Disordered" evidence="1">
    <location>
        <begin position="86"/>
        <end position="109"/>
    </location>
</feature>
<dbReference type="EMBL" id="GAMC01010874">
    <property type="protein sequence ID" value="JAB95681.1"/>
    <property type="molecule type" value="mRNA"/>
</dbReference>
<name>W8BAH3_CERCA</name>
<keyword evidence="4" id="KW-1185">Reference proteome</keyword>
<dbReference type="Proteomes" id="UP000606786">
    <property type="component" value="Unassembled WGS sequence"/>
</dbReference>
<proteinExistence type="evidence at transcript level"/>
<reference evidence="3" key="2">
    <citation type="journal article" date="2014" name="BMC Genomics">
        <title>A genomic perspective to assessing quality of mass-reared SIT flies used in Mediterranean fruit fly (Ceratitis capitata) eradication in California.</title>
        <authorList>
            <person name="Calla B."/>
            <person name="Hall B."/>
            <person name="Hou S."/>
            <person name="Geib S.M."/>
        </authorList>
    </citation>
    <scope>NUCLEOTIDE SEQUENCE</scope>
</reference>
<accession>W8BAH3</accession>
<dbReference type="EMBL" id="GAMC01010873">
    <property type="protein sequence ID" value="JAB95682.1"/>
    <property type="molecule type" value="mRNA"/>
</dbReference>
<evidence type="ECO:0000313" key="3">
    <source>
        <dbReference type="EMBL" id="JAB95682.1"/>
    </source>
</evidence>
<reference evidence="3" key="1">
    <citation type="submission" date="2013-07" db="EMBL/GenBank/DDBJ databases">
        <authorList>
            <person name="Geib S."/>
        </authorList>
    </citation>
    <scope>NUCLEOTIDE SEQUENCE</scope>
</reference>
<protein>
    <submittedName>
        <fullName evidence="2">(Mediterranean fruit fly) hypothetical protein</fullName>
    </submittedName>
</protein>
<evidence type="ECO:0000313" key="4">
    <source>
        <dbReference type="Proteomes" id="UP000606786"/>
    </source>
</evidence>
<evidence type="ECO:0000313" key="2">
    <source>
        <dbReference type="EMBL" id="CAD6997917.1"/>
    </source>
</evidence>
<dbReference type="OrthoDB" id="6107953at2759"/>
<evidence type="ECO:0000256" key="1">
    <source>
        <dbReference type="SAM" id="MobiDB-lite"/>
    </source>
</evidence>
<dbReference type="EMBL" id="GAMC01010872">
    <property type="protein sequence ID" value="JAB95683.1"/>
    <property type="molecule type" value="mRNA"/>
</dbReference>